<accession>A0ABR3YAV8</accession>
<dbReference type="EMBL" id="JAVDPF010000003">
    <property type="protein sequence ID" value="KAL1885209.1"/>
    <property type="molecule type" value="Genomic_DNA"/>
</dbReference>
<evidence type="ECO:0000256" key="3">
    <source>
        <dbReference type="ARBA" id="ARBA00022827"/>
    </source>
</evidence>
<gene>
    <name evidence="6" type="ORF">Plec18167_001866</name>
</gene>
<evidence type="ECO:0000313" key="7">
    <source>
        <dbReference type="Proteomes" id="UP001583193"/>
    </source>
</evidence>
<dbReference type="Gene3D" id="3.30.70.2450">
    <property type="match status" value="1"/>
</dbReference>
<dbReference type="SUPFAM" id="SSF51905">
    <property type="entry name" value="FAD/NAD(P)-binding domain"/>
    <property type="match status" value="1"/>
</dbReference>
<proteinExistence type="predicted"/>
<feature type="domain" description="FAD-binding" evidence="5">
    <location>
        <begin position="6"/>
        <end position="342"/>
    </location>
</feature>
<evidence type="ECO:0000313" key="6">
    <source>
        <dbReference type="EMBL" id="KAL1885209.1"/>
    </source>
</evidence>
<evidence type="ECO:0000259" key="5">
    <source>
        <dbReference type="Pfam" id="PF01494"/>
    </source>
</evidence>
<comment type="caution">
    <text evidence="6">The sequence shown here is derived from an EMBL/GenBank/DDBJ whole genome shotgun (WGS) entry which is preliminary data.</text>
</comment>
<name>A0ABR3YAV8_9EURO</name>
<dbReference type="Gene3D" id="3.50.50.60">
    <property type="entry name" value="FAD/NAD(P)-binding domain"/>
    <property type="match status" value="1"/>
</dbReference>
<evidence type="ECO:0000256" key="1">
    <source>
        <dbReference type="ARBA" id="ARBA00001974"/>
    </source>
</evidence>
<keyword evidence="2" id="KW-0285">Flavoprotein</keyword>
<dbReference type="Proteomes" id="UP001583193">
    <property type="component" value="Unassembled WGS sequence"/>
</dbReference>
<dbReference type="InterPro" id="IPR036188">
    <property type="entry name" value="FAD/NAD-bd_sf"/>
</dbReference>
<dbReference type="PRINTS" id="PR00420">
    <property type="entry name" value="RNGMNOXGNASE"/>
</dbReference>
<dbReference type="Pfam" id="PF01494">
    <property type="entry name" value="FAD_binding_3"/>
    <property type="match status" value="1"/>
</dbReference>
<dbReference type="InterPro" id="IPR050641">
    <property type="entry name" value="RIFMO-like"/>
</dbReference>
<evidence type="ECO:0000256" key="2">
    <source>
        <dbReference type="ARBA" id="ARBA00022630"/>
    </source>
</evidence>
<keyword evidence="4" id="KW-0560">Oxidoreductase</keyword>
<dbReference type="PANTHER" id="PTHR43004">
    <property type="entry name" value="TRK SYSTEM POTASSIUM UPTAKE PROTEIN"/>
    <property type="match status" value="1"/>
</dbReference>
<dbReference type="PANTHER" id="PTHR43004:SF19">
    <property type="entry name" value="BINDING MONOOXYGENASE, PUTATIVE (JCVI)-RELATED"/>
    <property type="match status" value="1"/>
</dbReference>
<sequence>MDSKPSVIVVGAGPVGLLVGLRLAKAGIHTTILERLPAIENSPRAAIYQPVAVQELDRAGILEECRAIGTAGDQLAFRKQTGEVILELSRVPTPEEPYENLVLGQHELAGIILENFERCETAEVLFEHCVVGIEQDDIGVTAIVETPDGIKKLAASYLVGADGGRSAVRQIVNVPFEGFTWPQQIVATNVVYPFDKYGYAPGNMVVHKDNYAVIAKLNEQGLWRVSYGELGNLSEKELRDRLPMKYDALFPGPRPLQYDVKMFSPYRIHQKCAKTFRIGRVLLAGDAAHLCNPFGGLGLTGGLLDAGALGDALIAIINDGVPDSILDKYSEVRRDIFRQVIDPTSQANIRRLYENDPDSILETDPFLRVIHSADEKEKEKLRGLQTLRVELLGT</sequence>
<dbReference type="InterPro" id="IPR002938">
    <property type="entry name" value="FAD-bd"/>
</dbReference>
<organism evidence="6 7">
    <name type="scientific">Paecilomyces lecythidis</name>
    <dbReference type="NCBI Taxonomy" id="3004212"/>
    <lineage>
        <taxon>Eukaryota</taxon>
        <taxon>Fungi</taxon>
        <taxon>Dikarya</taxon>
        <taxon>Ascomycota</taxon>
        <taxon>Pezizomycotina</taxon>
        <taxon>Eurotiomycetes</taxon>
        <taxon>Eurotiomycetidae</taxon>
        <taxon>Eurotiales</taxon>
        <taxon>Thermoascaceae</taxon>
        <taxon>Paecilomyces</taxon>
    </lineage>
</organism>
<evidence type="ECO:0000256" key="4">
    <source>
        <dbReference type="ARBA" id="ARBA00023002"/>
    </source>
</evidence>
<reference evidence="6 7" key="1">
    <citation type="journal article" date="2024" name="IMA Fungus">
        <title>IMA Genome - F19 : A genome assembly and annotation guide to empower mycologists, including annotated draft genome sequences of Ceratocystis pirilliformis, Diaporthe australafricana, Fusarium ophioides, Paecilomyces lecythidis, and Sporothrix stenoceras.</title>
        <authorList>
            <person name="Aylward J."/>
            <person name="Wilson A.M."/>
            <person name="Visagie C.M."/>
            <person name="Spraker J."/>
            <person name="Barnes I."/>
            <person name="Buitendag C."/>
            <person name="Ceriani C."/>
            <person name="Del Mar Angel L."/>
            <person name="du Plessis D."/>
            <person name="Fuchs T."/>
            <person name="Gasser K."/>
            <person name="Kramer D."/>
            <person name="Li W."/>
            <person name="Munsamy K."/>
            <person name="Piso A."/>
            <person name="Price J.L."/>
            <person name="Sonnekus B."/>
            <person name="Thomas C."/>
            <person name="van der Nest A."/>
            <person name="van Dijk A."/>
            <person name="van Heerden A."/>
            <person name="van Vuuren N."/>
            <person name="Yilmaz N."/>
            <person name="Duong T.A."/>
            <person name="van der Merwe N.A."/>
            <person name="Wingfield M.J."/>
            <person name="Wingfield B.D."/>
        </authorList>
    </citation>
    <scope>NUCLEOTIDE SEQUENCE [LARGE SCALE GENOMIC DNA]</scope>
    <source>
        <strain evidence="6 7">CMW 18167</strain>
    </source>
</reference>
<keyword evidence="3" id="KW-0274">FAD</keyword>
<comment type="cofactor">
    <cofactor evidence="1">
        <name>FAD</name>
        <dbReference type="ChEBI" id="CHEBI:57692"/>
    </cofactor>
</comment>
<protein>
    <recommendedName>
        <fullName evidence="5">FAD-binding domain-containing protein</fullName>
    </recommendedName>
</protein>
<keyword evidence="7" id="KW-1185">Reference proteome</keyword>